<protein>
    <recommendedName>
        <fullName evidence="3">Transmembrane protein</fullName>
    </recommendedName>
</protein>
<keyword evidence="1" id="KW-1133">Transmembrane helix</keyword>
<evidence type="ECO:0000313" key="2">
    <source>
        <dbReference type="EMBL" id="EST47823.1"/>
    </source>
</evidence>
<reference evidence="2" key="1">
    <citation type="journal article" date="2014" name="PLoS Genet.">
        <title>The Genome of Spironucleus salmonicida Highlights a Fish Pathogen Adapted to Fluctuating Environments.</title>
        <authorList>
            <person name="Xu F."/>
            <person name="Jerlstrom-Hultqvist J."/>
            <person name="Einarsson E."/>
            <person name="Astvaldsson A."/>
            <person name="Svard S.G."/>
            <person name="Andersson J.O."/>
        </authorList>
    </citation>
    <scope>NUCLEOTIDE SEQUENCE</scope>
</reference>
<accession>V6LU89</accession>
<keyword evidence="1" id="KW-0812">Transmembrane</keyword>
<keyword evidence="1" id="KW-0472">Membrane</keyword>
<name>V6LU89_9EUKA</name>
<evidence type="ECO:0000256" key="1">
    <source>
        <dbReference type="SAM" id="Phobius"/>
    </source>
</evidence>
<gene>
    <name evidence="2" type="ORF">SS50377_fx045</name>
</gene>
<proteinExistence type="predicted"/>
<dbReference type="AlphaFoldDB" id="V6LU89"/>
<organism evidence="2">
    <name type="scientific">Spironucleus salmonicida</name>
    <dbReference type="NCBI Taxonomy" id="348837"/>
    <lineage>
        <taxon>Eukaryota</taxon>
        <taxon>Metamonada</taxon>
        <taxon>Diplomonadida</taxon>
        <taxon>Hexamitidae</taxon>
        <taxon>Hexamitinae</taxon>
        <taxon>Spironucleus</taxon>
    </lineage>
</organism>
<evidence type="ECO:0008006" key="3">
    <source>
        <dbReference type="Google" id="ProtNLM"/>
    </source>
</evidence>
<sequence length="101" mass="11886">MDAKLNAHIIKFDQSVLINNFNLLVIIYRIATLQVVSYIIFAFDCSQFYTHQFIIMNILQTLQQQVQPYKSSKYVQSAEVIQYINSKLSNKFFKILLVINF</sequence>
<dbReference type="EMBL" id="KI546035">
    <property type="protein sequence ID" value="EST47823.1"/>
    <property type="molecule type" value="Genomic_DNA"/>
</dbReference>
<feature type="transmembrane region" description="Helical" evidence="1">
    <location>
        <begin position="21"/>
        <end position="43"/>
    </location>
</feature>